<gene>
    <name evidence="2" type="ORF">DPMN_164519</name>
</gene>
<reference evidence="2" key="1">
    <citation type="journal article" date="2019" name="bioRxiv">
        <title>The Genome of the Zebra Mussel, Dreissena polymorpha: A Resource for Invasive Species Research.</title>
        <authorList>
            <person name="McCartney M.A."/>
            <person name="Auch B."/>
            <person name="Kono T."/>
            <person name="Mallez S."/>
            <person name="Zhang Y."/>
            <person name="Obille A."/>
            <person name="Becker A."/>
            <person name="Abrahante J.E."/>
            <person name="Garbe J."/>
            <person name="Badalamenti J.P."/>
            <person name="Herman A."/>
            <person name="Mangelson H."/>
            <person name="Liachko I."/>
            <person name="Sullivan S."/>
            <person name="Sone E.D."/>
            <person name="Koren S."/>
            <person name="Silverstein K.A.T."/>
            <person name="Beckman K.B."/>
            <person name="Gohl D.M."/>
        </authorList>
    </citation>
    <scope>NUCLEOTIDE SEQUENCE</scope>
    <source>
        <strain evidence="2">Duluth1</strain>
        <tissue evidence="2">Whole animal</tissue>
    </source>
</reference>
<evidence type="ECO:0000313" key="2">
    <source>
        <dbReference type="EMBL" id="KAH3786412.1"/>
    </source>
</evidence>
<dbReference type="EMBL" id="JAIWYP010000008">
    <property type="protein sequence ID" value="KAH3786412.1"/>
    <property type="molecule type" value="Genomic_DNA"/>
</dbReference>
<feature type="region of interest" description="Disordered" evidence="1">
    <location>
        <begin position="27"/>
        <end position="60"/>
    </location>
</feature>
<dbReference type="Proteomes" id="UP000828390">
    <property type="component" value="Unassembled WGS sequence"/>
</dbReference>
<protein>
    <submittedName>
        <fullName evidence="2">Uncharacterized protein</fullName>
    </submittedName>
</protein>
<evidence type="ECO:0000256" key="1">
    <source>
        <dbReference type="SAM" id="MobiDB-lite"/>
    </source>
</evidence>
<accession>A0A9D4IVP9</accession>
<reference evidence="2" key="2">
    <citation type="submission" date="2020-11" db="EMBL/GenBank/DDBJ databases">
        <authorList>
            <person name="McCartney M.A."/>
            <person name="Auch B."/>
            <person name="Kono T."/>
            <person name="Mallez S."/>
            <person name="Becker A."/>
            <person name="Gohl D.M."/>
            <person name="Silverstein K.A.T."/>
            <person name="Koren S."/>
            <person name="Bechman K.B."/>
            <person name="Herman A."/>
            <person name="Abrahante J.E."/>
            <person name="Garbe J."/>
        </authorList>
    </citation>
    <scope>NUCLEOTIDE SEQUENCE</scope>
    <source>
        <strain evidence="2">Duluth1</strain>
        <tissue evidence="2">Whole animal</tissue>
    </source>
</reference>
<feature type="compositionally biased region" description="Basic and acidic residues" evidence="1">
    <location>
        <begin position="31"/>
        <end position="48"/>
    </location>
</feature>
<proteinExistence type="predicted"/>
<name>A0A9D4IVP9_DREPO</name>
<sequence>MSPRWAETESMASEGYQQIRLRHLGHLGQYSEEHDPSNRLRGLTRDNGSDDGAVTNTSYF</sequence>
<organism evidence="2 3">
    <name type="scientific">Dreissena polymorpha</name>
    <name type="common">Zebra mussel</name>
    <name type="synonym">Mytilus polymorpha</name>
    <dbReference type="NCBI Taxonomy" id="45954"/>
    <lineage>
        <taxon>Eukaryota</taxon>
        <taxon>Metazoa</taxon>
        <taxon>Spiralia</taxon>
        <taxon>Lophotrochozoa</taxon>
        <taxon>Mollusca</taxon>
        <taxon>Bivalvia</taxon>
        <taxon>Autobranchia</taxon>
        <taxon>Heteroconchia</taxon>
        <taxon>Euheterodonta</taxon>
        <taxon>Imparidentia</taxon>
        <taxon>Neoheterodontei</taxon>
        <taxon>Myida</taxon>
        <taxon>Dreissenoidea</taxon>
        <taxon>Dreissenidae</taxon>
        <taxon>Dreissena</taxon>
    </lineage>
</organism>
<dbReference type="AlphaFoldDB" id="A0A9D4IVP9"/>
<comment type="caution">
    <text evidence="2">The sequence shown here is derived from an EMBL/GenBank/DDBJ whole genome shotgun (WGS) entry which is preliminary data.</text>
</comment>
<keyword evidence="3" id="KW-1185">Reference proteome</keyword>
<evidence type="ECO:0000313" key="3">
    <source>
        <dbReference type="Proteomes" id="UP000828390"/>
    </source>
</evidence>